<feature type="transmembrane region" description="Helical" evidence="1">
    <location>
        <begin position="23"/>
        <end position="43"/>
    </location>
</feature>
<organism evidence="4">
    <name type="scientific">bioreactor metagenome</name>
    <dbReference type="NCBI Taxonomy" id="1076179"/>
    <lineage>
        <taxon>unclassified sequences</taxon>
        <taxon>metagenomes</taxon>
        <taxon>ecological metagenomes</taxon>
    </lineage>
</organism>
<evidence type="ECO:0000259" key="3">
    <source>
        <dbReference type="Pfam" id="PF14341"/>
    </source>
</evidence>
<evidence type="ECO:0000256" key="1">
    <source>
        <dbReference type="SAM" id="Phobius"/>
    </source>
</evidence>
<gene>
    <name evidence="4" type="ORF">SDC9_124625</name>
</gene>
<dbReference type="EMBL" id="VSSQ01028066">
    <property type="protein sequence ID" value="MPM77618.1"/>
    <property type="molecule type" value="Genomic_DNA"/>
</dbReference>
<dbReference type="Pfam" id="PF14341">
    <property type="entry name" value="PilX_N"/>
    <property type="match status" value="1"/>
</dbReference>
<accession>A0A645CL41</accession>
<keyword evidence="1" id="KW-0472">Membrane</keyword>
<protein>
    <submittedName>
        <fullName evidence="4">Uncharacterized protein</fullName>
    </submittedName>
</protein>
<dbReference type="Pfam" id="PF13681">
    <property type="entry name" value="PilX"/>
    <property type="match status" value="1"/>
</dbReference>
<dbReference type="AlphaFoldDB" id="A0A645CL41"/>
<dbReference type="InterPro" id="IPR025205">
    <property type="entry name" value="PilX/PilW_C"/>
</dbReference>
<dbReference type="InterPro" id="IPR025746">
    <property type="entry name" value="PilX_N_dom"/>
</dbReference>
<feature type="domain" description="PilX/PilW C-terminal" evidence="2">
    <location>
        <begin position="131"/>
        <end position="247"/>
    </location>
</feature>
<sequence length="253" mass="27293">MTFRDAPRFPTTLPVPSKARERGISLFVVIVFVMLSMLLALWASRTSLFSEWIVGNDTDYQRAFEAAQALIQDAELDIREENAKGALCAAPAGDGGRVCRKGAAMPRPPLEAQETIQLLAYLQSQATGCKDGLCLKRSGDQDFWNDPATLQAMAVDGIGARFGDYTGAKTGNNSNPILSNTSSATAGGWYWVEVLPYVENGGNAGLISNAPANYLPLHMVPNVVYRITAIAYGLKPGSMVVLQQSYARRKAAD</sequence>
<evidence type="ECO:0000313" key="4">
    <source>
        <dbReference type="EMBL" id="MPM77618.1"/>
    </source>
</evidence>
<reference evidence="4" key="1">
    <citation type="submission" date="2019-08" db="EMBL/GenBank/DDBJ databases">
        <authorList>
            <person name="Kucharzyk K."/>
            <person name="Murdoch R.W."/>
            <person name="Higgins S."/>
            <person name="Loffler F."/>
        </authorList>
    </citation>
    <scope>NUCLEOTIDE SEQUENCE</scope>
</reference>
<keyword evidence="1" id="KW-0812">Transmembrane</keyword>
<keyword evidence="1" id="KW-1133">Transmembrane helix</keyword>
<name>A0A645CL41_9ZZZZ</name>
<comment type="caution">
    <text evidence="4">The sequence shown here is derived from an EMBL/GenBank/DDBJ whole genome shotgun (WGS) entry which is preliminary data.</text>
</comment>
<proteinExistence type="predicted"/>
<evidence type="ECO:0000259" key="2">
    <source>
        <dbReference type="Pfam" id="PF13681"/>
    </source>
</evidence>
<feature type="domain" description="Type 4 fimbrial biogenesis protein PilX N-terminal" evidence="3">
    <location>
        <begin position="22"/>
        <end position="69"/>
    </location>
</feature>